<dbReference type="Pfam" id="PF08386">
    <property type="entry name" value="Abhydrolase_4"/>
    <property type="match status" value="1"/>
</dbReference>
<sequence length="535" mass="55526">MLQMVPVRHVGVAIALTLAVSGPSACGEGDSAHAPVGMVSGPPPGSPSLTPATYPPLPTSITGQRPSWGPCTALPTNPPVTTGQNGVPQCAKIKAPLDYARPGGRTVDLALLRFPATDPAHRIGSLLFNFGGPGAAGTTTLAQTAGQFQGLAKRYDLVGFDPRGVGQSTAVNCLDDRALDGYLALDGSPDDPAEEKALSQADAAFARACADHSGGILPYVGTVSAARDMDVIRTVLGDARLHYFGLSYGTQLGANNAHQFPGQVGRVVLDGAVDTKIKSTDLALQQAAAFQRALGRFAAYCAGLGPTLCPMGRNRDAVLTWIRTFVDGLDGRPLPGGPQGRRLTQSLGELGVAAALYDQVSWKILVRALADAAKGDGSLLLALADSQTGRDENGHYSNFLAAETAIGCADTTERPTPADVRRELPRFRNASAVFGPSLAWSLLSCDGWSYRGSDAGREVSAPSAAPILVVGNEGDPATPYAWAPALTREIGGKAVLLSLKGQGHTSYLSGDRCVVDAVNRYLLDGVVPKNGKRCP</sequence>
<dbReference type="InterPro" id="IPR000073">
    <property type="entry name" value="AB_hydrolase_1"/>
</dbReference>
<proteinExistence type="inferred from homology"/>
<dbReference type="InterPro" id="IPR013595">
    <property type="entry name" value="Pept_S33_TAP-like_C"/>
</dbReference>
<dbReference type="PANTHER" id="PTHR43248">
    <property type="entry name" value="2-SUCCINYL-6-HYDROXY-2,4-CYCLOHEXADIENE-1-CARBOXYLATE SYNTHASE"/>
    <property type="match status" value="1"/>
</dbReference>
<keyword evidence="7" id="KW-1185">Reference proteome</keyword>
<feature type="domain" description="AB hydrolase-1" evidence="4">
    <location>
        <begin position="127"/>
        <end position="302"/>
    </location>
</feature>
<dbReference type="Pfam" id="PF00561">
    <property type="entry name" value="Abhydrolase_1"/>
    <property type="match status" value="1"/>
</dbReference>
<keyword evidence="3 6" id="KW-0378">Hydrolase</keyword>
<evidence type="ECO:0000259" key="4">
    <source>
        <dbReference type="Pfam" id="PF00561"/>
    </source>
</evidence>
<dbReference type="Proteomes" id="UP000261811">
    <property type="component" value="Unassembled WGS sequence"/>
</dbReference>
<dbReference type="GO" id="GO:0016787">
    <property type="term" value="F:hydrolase activity"/>
    <property type="evidence" value="ECO:0007669"/>
    <property type="project" value="UniProtKB-KW"/>
</dbReference>
<name>A0A372JQR0_9ACTN</name>
<dbReference type="AlphaFoldDB" id="A0A372JQR0"/>
<evidence type="ECO:0000256" key="1">
    <source>
        <dbReference type="ARBA" id="ARBA00010088"/>
    </source>
</evidence>
<keyword evidence="2" id="KW-0732">Signal</keyword>
<protein>
    <submittedName>
        <fullName evidence="6">Alpha/beta hydrolase</fullName>
    </submittedName>
</protein>
<reference evidence="6 7" key="1">
    <citation type="submission" date="2018-08" db="EMBL/GenBank/DDBJ databases">
        <title>Actinomadura jelena sp. nov., a novel Actinomycete isolated from soil in Chad.</title>
        <authorList>
            <person name="Shi L."/>
        </authorList>
    </citation>
    <scope>NUCLEOTIDE SEQUENCE [LARGE SCALE GENOMIC DNA]</scope>
    <source>
        <strain evidence="6 7">NEAU-G17</strain>
    </source>
</reference>
<organism evidence="6 7">
    <name type="scientific">Actinomadura logoneensis</name>
    <dbReference type="NCBI Taxonomy" id="2293572"/>
    <lineage>
        <taxon>Bacteria</taxon>
        <taxon>Bacillati</taxon>
        <taxon>Actinomycetota</taxon>
        <taxon>Actinomycetes</taxon>
        <taxon>Streptosporangiales</taxon>
        <taxon>Thermomonosporaceae</taxon>
        <taxon>Actinomadura</taxon>
    </lineage>
</organism>
<evidence type="ECO:0000313" key="7">
    <source>
        <dbReference type="Proteomes" id="UP000261811"/>
    </source>
</evidence>
<dbReference type="InterPro" id="IPR029058">
    <property type="entry name" value="AB_hydrolase_fold"/>
</dbReference>
<comment type="similarity">
    <text evidence="1">Belongs to the peptidase S33 family.</text>
</comment>
<feature type="domain" description="Peptidase S33 tripeptidyl aminopeptidase-like C-terminal" evidence="5">
    <location>
        <begin position="432"/>
        <end position="534"/>
    </location>
</feature>
<evidence type="ECO:0000259" key="5">
    <source>
        <dbReference type="Pfam" id="PF08386"/>
    </source>
</evidence>
<dbReference type="PANTHER" id="PTHR43248:SF29">
    <property type="entry name" value="TRIPEPTIDYL AMINOPEPTIDASE"/>
    <property type="match status" value="1"/>
</dbReference>
<dbReference type="InterPro" id="IPR051601">
    <property type="entry name" value="Serine_prot/Carboxylest_S33"/>
</dbReference>
<evidence type="ECO:0000256" key="2">
    <source>
        <dbReference type="ARBA" id="ARBA00022729"/>
    </source>
</evidence>
<dbReference type="EMBL" id="QURH01000158">
    <property type="protein sequence ID" value="RFU42104.1"/>
    <property type="molecule type" value="Genomic_DNA"/>
</dbReference>
<dbReference type="SUPFAM" id="SSF53474">
    <property type="entry name" value="alpha/beta-Hydrolases"/>
    <property type="match status" value="1"/>
</dbReference>
<gene>
    <name evidence="6" type="ORF">DZF91_08240</name>
</gene>
<evidence type="ECO:0000256" key="3">
    <source>
        <dbReference type="ARBA" id="ARBA00022801"/>
    </source>
</evidence>
<dbReference type="Gene3D" id="3.40.50.1820">
    <property type="entry name" value="alpha/beta hydrolase"/>
    <property type="match status" value="1"/>
</dbReference>
<evidence type="ECO:0000313" key="6">
    <source>
        <dbReference type="EMBL" id="RFU42104.1"/>
    </source>
</evidence>
<accession>A0A372JQR0</accession>
<comment type="caution">
    <text evidence="6">The sequence shown here is derived from an EMBL/GenBank/DDBJ whole genome shotgun (WGS) entry which is preliminary data.</text>
</comment>